<dbReference type="AlphaFoldDB" id="A0A0F8VUQ3"/>
<protein>
    <submittedName>
        <fullName evidence="1">Uncharacterized protein</fullName>
    </submittedName>
</protein>
<name>A0A0F8VUQ3_9ZZZZ</name>
<organism evidence="1">
    <name type="scientific">marine sediment metagenome</name>
    <dbReference type="NCBI Taxonomy" id="412755"/>
    <lineage>
        <taxon>unclassified sequences</taxon>
        <taxon>metagenomes</taxon>
        <taxon>ecological metagenomes</taxon>
    </lineage>
</organism>
<dbReference type="EMBL" id="LAZR01069269">
    <property type="protein sequence ID" value="KKK48042.1"/>
    <property type="molecule type" value="Genomic_DNA"/>
</dbReference>
<sequence length="94" mass="10740">MGYYLQTPENLNKAQQLVELYGASPIEPPKTFDPPKDKFLICVVCNGPFDAAAVCYNTREFDEFSLLDSRPRSWLLMDRSKVIELVPNIKDQLS</sequence>
<comment type="caution">
    <text evidence="1">The sequence shown here is derived from an EMBL/GenBank/DDBJ whole genome shotgun (WGS) entry which is preliminary data.</text>
</comment>
<accession>A0A0F8VUQ3</accession>
<proteinExistence type="predicted"/>
<reference evidence="1" key="1">
    <citation type="journal article" date="2015" name="Nature">
        <title>Complex archaea that bridge the gap between prokaryotes and eukaryotes.</title>
        <authorList>
            <person name="Spang A."/>
            <person name="Saw J.H."/>
            <person name="Jorgensen S.L."/>
            <person name="Zaremba-Niedzwiedzka K."/>
            <person name="Martijn J."/>
            <person name="Lind A.E."/>
            <person name="van Eijk R."/>
            <person name="Schleper C."/>
            <person name="Guy L."/>
            <person name="Ettema T.J."/>
        </authorList>
    </citation>
    <scope>NUCLEOTIDE SEQUENCE</scope>
</reference>
<gene>
    <name evidence="1" type="ORF">LCGC14_3149100</name>
</gene>
<evidence type="ECO:0000313" key="1">
    <source>
        <dbReference type="EMBL" id="KKK48042.1"/>
    </source>
</evidence>